<organism evidence="1 2">
    <name type="scientific">Apiospora aurea</name>
    <dbReference type="NCBI Taxonomy" id="335848"/>
    <lineage>
        <taxon>Eukaryota</taxon>
        <taxon>Fungi</taxon>
        <taxon>Dikarya</taxon>
        <taxon>Ascomycota</taxon>
        <taxon>Pezizomycotina</taxon>
        <taxon>Sordariomycetes</taxon>
        <taxon>Xylariomycetidae</taxon>
        <taxon>Amphisphaeriales</taxon>
        <taxon>Apiosporaceae</taxon>
        <taxon>Apiospora</taxon>
    </lineage>
</organism>
<evidence type="ECO:0000313" key="2">
    <source>
        <dbReference type="Proteomes" id="UP001391051"/>
    </source>
</evidence>
<comment type="caution">
    <text evidence="1">The sequence shown here is derived from an EMBL/GenBank/DDBJ whole genome shotgun (WGS) entry which is preliminary data.</text>
</comment>
<sequence>MRSRGSALLLIRCNSIAARSSQRQMVTNAFMGVEKILKEHSSAMGPEPVEEREAGTARFLRMWKNPAHAFGTDDDVMNVIICGGVLCKNPESTHAAIIRVLAVA</sequence>
<accession>A0ABR1QKB3</accession>
<keyword evidence="2" id="KW-1185">Reference proteome</keyword>
<evidence type="ECO:0000313" key="1">
    <source>
        <dbReference type="EMBL" id="KAK7957165.1"/>
    </source>
</evidence>
<protein>
    <submittedName>
        <fullName evidence="1">Uncharacterized protein</fullName>
    </submittedName>
</protein>
<dbReference type="EMBL" id="JAQQWE010000004">
    <property type="protein sequence ID" value="KAK7957165.1"/>
    <property type="molecule type" value="Genomic_DNA"/>
</dbReference>
<dbReference type="Proteomes" id="UP001391051">
    <property type="component" value="Unassembled WGS sequence"/>
</dbReference>
<gene>
    <name evidence="1" type="ORF">PG986_006387</name>
</gene>
<dbReference type="RefSeq" id="XP_066702471.1">
    <property type="nucleotide sequence ID" value="XM_066842609.1"/>
</dbReference>
<name>A0ABR1QKB3_9PEZI</name>
<reference evidence="1 2" key="1">
    <citation type="submission" date="2023-01" db="EMBL/GenBank/DDBJ databases">
        <title>Analysis of 21 Apiospora genomes using comparative genomics revels a genus with tremendous synthesis potential of carbohydrate active enzymes and secondary metabolites.</title>
        <authorList>
            <person name="Sorensen T."/>
        </authorList>
    </citation>
    <scope>NUCLEOTIDE SEQUENCE [LARGE SCALE GENOMIC DNA]</scope>
    <source>
        <strain evidence="1 2">CBS 24483</strain>
    </source>
</reference>
<proteinExistence type="predicted"/>
<dbReference type="GeneID" id="92075671"/>